<dbReference type="RefSeq" id="XP_056047020.1">
    <property type="nucleotide sequence ID" value="XM_056189803.1"/>
</dbReference>
<dbReference type="InterPro" id="IPR007527">
    <property type="entry name" value="Znf_SWIM"/>
</dbReference>
<evidence type="ECO:0000259" key="2">
    <source>
        <dbReference type="PROSITE" id="PS50966"/>
    </source>
</evidence>
<evidence type="ECO:0000313" key="3">
    <source>
        <dbReference type="EMBL" id="KAJ8103570.1"/>
    </source>
</evidence>
<accession>A0AAD7VWJ3</accession>
<keyword evidence="1" id="KW-0863">Zinc-finger</keyword>
<dbReference type="AlphaFoldDB" id="A0AAD7VWJ3"/>
<dbReference type="EMBL" id="JARPMG010000001">
    <property type="protein sequence ID" value="KAJ8103570.1"/>
    <property type="molecule type" value="Genomic_DNA"/>
</dbReference>
<gene>
    <name evidence="3" type="ORF">POJ06DRAFT_279328</name>
</gene>
<keyword evidence="1" id="KW-0862">Zinc</keyword>
<sequence length="596" mass="68567">MNNANSPLNFSNYSQKCASCRTLVRRDTLQEIQQMVRCKTCRDNWWAGGRPTTRTSYDLDDHYATHEEFIEGVSSFLEQLDDHSLRIRAALSANMFIETDVSMATCAQTGDRALQTRVAMMLRNDIFDCTGYYFQSRRCTERNDEIKFSFTCSHPLGIQRYTIPKEFFDCHGQLHIILSKDTGHTETPKFHVTDEVRSYIDAHKFLSPRQIYQNLIRMASDSQFEKTDLHTITRQQVYNVWLPFTRIQWERDPINDFLSAQLLIGEQDGYQLVEGLQEPGVSLADTANYDRVKMSEKFVDSTFNRNKHGYELYCVLTEYDLVSLPLSYLLLDTRGIREEGKRGSRLTACLAFKRNNPAYKHHLYQHITGKTKNTGAHAQYLHILSDESEWILSNESGKKLCTREQAAKLRAMIKCHLLRHPLLPKASRRSSDISGLVGTDLNTPKLGRGGIASMCGRRGSDAIIPISRTTMRLESHWRILKKDYVSRFIKPRLDVLCYVLFTDLVPSRIHLRLRVEAEREEPSAYKGFVQKLGCSCLSFIVNSRYLCKHLVSFYSSPHPDGNGRFVVRPPTPFRPELFQAVSGILPECLVLRRVTS</sequence>
<dbReference type="GeneID" id="80884969"/>
<evidence type="ECO:0000256" key="1">
    <source>
        <dbReference type="PROSITE-ProRule" id="PRU00325"/>
    </source>
</evidence>
<comment type="caution">
    <text evidence="3">The sequence shown here is derived from an EMBL/GenBank/DDBJ whole genome shotgun (WGS) entry which is preliminary data.</text>
</comment>
<dbReference type="Proteomes" id="UP001217417">
    <property type="component" value="Unassembled WGS sequence"/>
</dbReference>
<dbReference type="GO" id="GO:0008270">
    <property type="term" value="F:zinc ion binding"/>
    <property type="evidence" value="ECO:0007669"/>
    <property type="project" value="UniProtKB-KW"/>
</dbReference>
<feature type="domain" description="SWIM-type" evidence="2">
    <location>
        <begin position="513"/>
        <end position="558"/>
    </location>
</feature>
<dbReference type="PROSITE" id="PS50966">
    <property type="entry name" value="ZF_SWIM"/>
    <property type="match status" value="1"/>
</dbReference>
<proteinExistence type="predicted"/>
<evidence type="ECO:0000313" key="4">
    <source>
        <dbReference type="Proteomes" id="UP001217417"/>
    </source>
</evidence>
<name>A0AAD7VWJ3_9ASCO</name>
<keyword evidence="1" id="KW-0479">Metal-binding</keyword>
<protein>
    <recommendedName>
        <fullName evidence="2">SWIM-type domain-containing protein</fullName>
    </recommendedName>
</protein>
<organism evidence="3 4">
    <name type="scientific">Lipomyces tetrasporus</name>
    <dbReference type="NCBI Taxonomy" id="54092"/>
    <lineage>
        <taxon>Eukaryota</taxon>
        <taxon>Fungi</taxon>
        <taxon>Dikarya</taxon>
        <taxon>Ascomycota</taxon>
        <taxon>Saccharomycotina</taxon>
        <taxon>Lipomycetes</taxon>
        <taxon>Lipomycetales</taxon>
        <taxon>Lipomycetaceae</taxon>
        <taxon>Lipomyces</taxon>
    </lineage>
</organism>
<keyword evidence="4" id="KW-1185">Reference proteome</keyword>
<reference evidence="3" key="1">
    <citation type="submission" date="2023-03" db="EMBL/GenBank/DDBJ databases">
        <title>Near-Complete genome sequence of Lipomyces tetrasporous NRRL Y-64009, an oleaginous yeast capable of growing on lignocellulosic hydrolysates.</title>
        <authorList>
            <consortium name="Lawrence Berkeley National Laboratory"/>
            <person name="Jagtap S.S."/>
            <person name="Liu J.-J."/>
            <person name="Walukiewicz H.E."/>
            <person name="Pangilinan J."/>
            <person name="Lipzen A."/>
            <person name="Ahrendt S."/>
            <person name="Koriabine M."/>
            <person name="Cobaugh K."/>
            <person name="Salamov A."/>
            <person name="Yoshinaga Y."/>
            <person name="Ng V."/>
            <person name="Daum C."/>
            <person name="Grigoriev I.V."/>
            <person name="Slininger P.J."/>
            <person name="Dien B.S."/>
            <person name="Jin Y.-S."/>
            <person name="Rao C.V."/>
        </authorList>
    </citation>
    <scope>NUCLEOTIDE SEQUENCE</scope>
    <source>
        <strain evidence="3">NRRL Y-64009</strain>
    </source>
</reference>